<evidence type="ECO:0000256" key="1">
    <source>
        <dbReference type="ARBA" id="ARBA00004141"/>
    </source>
</evidence>
<dbReference type="OrthoDB" id="5429740at2759"/>
<dbReference type="EMBL" id="NAJL01000058">
    <property type="protein sequence ID" value="TKA23282.1"/>
    <property type="molecule type" value="Genomic_DNA"/>
</dbReference>
<comment type="similarity">
    <text evidence="5">Belongs to the SAT4 family.</text>
</comment>
<keyword evidence="10" id="KW-1185">Reference proteome</keyword>
<dbReference type="Pfam" id="PF20684">
    <property type="entry name" value="Fung_rhodopsin"/>
    <property type="match status" value="1"/>
</dbReference>
<name>A0A4U0TND0_9PEZI</name>
<keyword evidence="3 7" id="KW-1133">Transmembrane helix</keyword>
<dbReference type="GO" id="GO:0016020">
    <property type="term" value="C:membrane"/>
    <property type="evidence" value="ECO:0007669"/>
    <property type="project" value="UniProtKB-SubCell"/>
</dbReference>
<feature type="region of interest" description="Disordered" evidence="6">
    <location>
        <begin position="368"/>
        <end position="399"/>
    </location>
</feature>
<evidence type="ECO:0000256" key="3">
    <source>
        <dbReference type="ARBA" id="ARBA00022989"/>
    </source>
</evidence>
<protein>
    <recommendedName>
        <fullName evidence="8">Rhodopsin domain-containing protein</fullName>
    </recommendedName>
</protein>
<organism evidence="9 10">
    <name type="scientific">Salinomyces thailandicus</name>
    <dbReference type="NCBI Taxonomy" id="706561"/>
    <lineage>
        <taxon>Eukaryota</taxon>
        <taxon>Fungi</taxon>
        <taxon>Dikarya</taxon>
        <taxon>Ascomycota</taxon>
        <taxon>Pezizomycotina</taxon>
        <taxon>Dothideomycetes</taxon>
        <taxon>Dothideomycetidae</taxon>
        <taxon>Mycosphaerellales</taxon>
        <taxon>Teratosphaeriaceae</taxon>
        <taxon>Salinomyces</taxon>
    </lineage>
</organism>
<evidence type="ECO:0000313" key="9">
    <source>
        <dbReference type="EMBL" id="TKA23282.1"/>
    </source>
</evidence>
<dbReference type="InterPro" id="IPR049326">
    <property type="entry name" value="Rhodopsin_dom_fungi"/>
</dbReference>
<evidence type="ECO:0000256" key="2">
    <source>
        <dbReference type="ARBA" id="ARBA00022692"/>
    </source>
</evidence>
<feature type="transmembrane region" description="Helical" evidence="7">
    <location>
        <begin position="63"/>
        <end position="86"/>
    </location>
</feature>
<dbReference type="AlphaFoldDB" id="A0A4U0TND0"/>
<gene>
    <name evidence="9" type="ORF">B0A50_07339</name>
</gene>
<feature type="region of interest" description="Disordered" evidence="6">
    <location>
        <begin position="270"/>
        <end position="293"/>
    </location>
</feature>
<dbReference type="PANTHER" id="PTHR33048:SF129">
    <property type="entry name" value="INTEGRAL MEMBRANE PROTEIN-RELATED"/>
    <property type="match status" value="1"/>
</dbReference>
<dbReference type="InterPro" id="IPR052337">
    <property type="entry name" value="SAT4-like"/>
</dbReference>
<dbReference type="Proteomes" id="UP000308549">
    <property type="component" value="Unassembled WGS sequence"/>
</dbReference>
<evidence type="ECO:0000256" key="7">
    <source>
        <dbReference type="SAM" id="Phobius"/>
    </source>
</evidence>
<comment type="caution">
    <text evidence="9">The sequence shown here is derived from an EMBL/GenBank/DDBJ whole genome shotgun (WGS) entry which is preliminary data.</text>
</comment>
<evidence type="ECO:0000259" key="8">
    <source>
        <dbReference type="Pfam" id="PF20684"/>
    </source>
</evidence>
<comment type="subcellular location">
    <subcellularLocation>
        <location evidence="1">Membrane</location>
        <topology evidence="1">Multi-pass membrane protein</topology>
    </subcellularLocation>
</comment>
<feature type="transmembrane region" description="Helical" evidence="7">
    <location>
        <begin position="21"/>
        <end position="43"/>
    </location>
</feature>
<keyword evidence="2 7" id="KW-0812">Transmembrane</keyword>
<accession>A0A4U0TND0</accession>
<feature type="compositionally biased region" description="Basic and acidic residues" evidence="6">
    <location>
        <begin position="385"/>
        <end position="399"/>
    </location>
</feature>
<evidence type="ECO:0000256" key="6">
    <source>
        <dbReference type="SAM" id="MobiDB-lite"/>
    </source>
</evidence>
<keyword evidence="4 7" id="KW-0472">Membrane</keyword>
<sequence length="399" mass="44354">MVCLRLGLRAMNKAGALGLDDLLLIPATLGALMQTALIVYSAPVMGLHLWNVPPRHFADASEMAFLIELAFLISTCATKVSVLLFYRRVTKGTLSRPIKFAITGAIAFVVIYAVSLILLVVLQCNPTNAYWKSLAIGYHKDWHCHDTRFMNAVSGALSSFTDLYSVVLPMAMLRHFRAPRRQKIALNCVFGLGLIVVVAGCIRTYYLYKLGHSNDLTHVGYKVFIWTQLETQLAIICASAPSLRVFFRTYLSDPVLRIYHIAKPGSALHQSNQVSKQDEAGTVNSSNLPSARRSAMYPNETAGESTLIAHEVKPTLETVGETELDANSANSLSTVQSESYVIRTPADFEAYALRDLEKNRPPRATFLRLSDGQQGEPADWSIQSRYDERRRDRDTALPR</sequence>
<evidence type="ECO:0000256" key="5">
    <source>
        <dbReference type="ARBA" id="ARBA00038359"/>
    </source>
</evidence>
<feature type="domain" description="Rhodopsin" evidence="8">
    <location>
        <begin position="4"/>
        <end position="248"/>
    </location>
</feature>
<feature type="transmembrane region" description="Helical" evidence="7">
    <location>
        <begin position="184"/>
        <end position="208"/>
    </location>
</feature>
<evidence type="ECO:0000256" key="4">
    <source>
        <dbReference type="ARBA" id="ARBA00023136"/>
    </source>
</evidence>
<reference evidence="9 10" key="1">
    <citation type="submission" date="2017-03" db="EMBL/GenBank/DDBJ databases">
        <title>Genomes of endolithic fungi from Antarctica.</title>
        <authorList>
            <person name="Coleine C."/>
            <person name="Masonjones S."/>
            <person name="Stajich J.E."/>
        </authorList>
    </citation>
    <scope>NUCLEOTIDE SEQUENCE [LARGE SCALE GENOMIC DNA]</scope>
    <source>
        <strain evidence="9 10">CCFEE 6315</strain>
    </source>
</reference>
<feature type="transmembrane region" description="Helical" evidence="7">
    <location>
        <begin position="98"/>
        <end position="122"/>
    </location>
</feature>
<evidence type="ECO:0000313" key="10">
    <source>
        <dbReference type="Proteomes" id="UP000308549"/>
    </source>
</evidence>
<proteinExistence type="inferred from homology"/>
<feature type="transmembrane region" description="Helical" evidence="7">
    <location>
        <begin position="149"/>
        <end position="172"/>
    </location>
</feature>
<dbReference type="PANTHER" id="PTHR33048">
    <property type="entry name" value="PTH11-LIKE INTEGRAL MEMBRANE PROTEIN (AFU_ORTHOLOGUE AFUA_5G11245)"/>
    <property type="match status" value="1"/>
</dbReference>